<evidence type="ECO:0000256" key="1">
    <source>
        <dbReference type="SAM" id="Phobius"/>
    </source>
</evidence>
<reference evidence="2" key="1">
    <citation type="submission" date="2021-06" db="EMBL/GenBank/DDBJ databases">
        <title>Comparative genomics, transcriptomics and evolutionary studies reveal genomic signatures of adaptation to plant cell wall in hemibiotrophic fungi.</title>
        <authorList>
            <consortium name="DOE Joint Genome Institute"/>
            <person name="Baroncelli R."/>
            <person name="Diaz J.F."/>
            <person name="Benocci T."/>
            <person name="Peng M."/>
            <person name="Battaglia E."/>
            <person name="Haridas S."/>
            <person name="Andreopoulos W."/>
            <person name="Labutti K."/>
            <person name="Pangilinan J."/>
            <person name="Floch G.L."/>
            <person name="Makela M.R."/>
            <person name="Henrissat B."/>
            <person name="Grigoriev I.V."/>
            <person name="Crouch J.A."/>
            <person name="De Vries R.P."/>
            <person name="Sukno S.A."/>
            <person name="Thon M.R."/>
        </authorList>
    </citation>
    <scope>NUCLEOTIDE SEQUENCE</scope>
    <source>
        <strain evidence="2">CBS 102054</strain>
    </source>
</reference>
<accession>A0AAI9ZER8</accession>
<organism evidence="2 3">
    <name type="scientific">Colletotrichum phormii</name>
    <dbReference type="NCBI Taxonomy" id="359342"/>
    <lineage>
        <taxon>Eukaryota</taxon>
        <taxon>Fungi</taxon>
        <taxon>Dikarya</taxon>
        <taxon>Ascomycota</taxon>
        <taxon>Pezizomycotina</taxon>
        <taxon>Sordariomycetes</taxon>
        <taxon>Hypocreomycetidae</taxon>
        <taxon>Glomerellales</taxon>
        <taxon>Glomerellaceae</taxon>
        <taxon>Colletotrichum</taxon>
        <taxon>Colletotrichum acutatum species complex</taxon>
    </lineage>
</organism>
<name>A0AAI9ZER8_9PEZI</name>
<dbReference type="Proteomes" id="UP001243989">
    <property type="component" value="Unassembled WGS sequence"/>
</dbReference>
<keyword evidence="1" id="KW-0812">Transmembrane</keyword>
<comment type="caution">
    <text evidence="2">The sequence shown here is derived from an EMBL/GenBank/DDBJ whole genome shotgun (WGS) entry which is preliminary data.</text>
</comment>
<dbReference type="RefSeq" id="XP_060438898.1">
    <property type="nucleotide sequence ID" value="XM_060586980.1"/>
</dbReference>
<keyword evidence="3" id="KW-1185">Reference proteome</keyword>
<evidence type="ECO:0000313" key="3">
    <source>
        <dbReference type="Proteomes" id="UP001243989"/>
    </source>
</evidence>
<dbReference type="AlphaFoldDB" id="A0AAI9ZER8"/>
<dbReference type="EMBL" id="JAHMHQ010000032">
    <property type="protein sequence ID" value="KAK1622903.1"/>
    <property type="molecule type" value="Genomic_DNA"/>
</dbReference>
<sequence>MSEAARLRLERGATIGSLEQLMGSRTVGGTVLTVFSLASFNILAASLLITWALSPLGTQSLLRMMTSRLEPRLTATNITYFDNSATSGLIGKNWVGGSNSYPRDAWFRSLTSLYIALVTSSGGIKSESVDLWGNAKVPFLRHNVPTWTKVSYDSGNTTFKIELSYIRLVCGDVVKKPDLVNSTLLSSVALETSQPTFSLTNDTWHGYPLGTTKLNEMTTWSLALDRFVDVIWTRVGGTVMEFAHRPEQRPMLLKNETGIEVGPTTLRFEAIFTEDISGPLAPLRAYCRVTEEYVESLVNCLTPAAGTSAAAKTCRVMAQRPSQQQHASEQISHLSFPGVFNLISQKLPLTIGGPADMSLYHIHDPDLRGVEFDDTANLTDINAEALGIRLSQLINTYLTLTQVSSKISRGSRGGAVTTSNLTVPAGASTLVLRFDISSSWAALGLVSSLVLLCAGILGVVCKHMAKGPDVLGYLSTVFRDSKFMDLPASSGQINSLEISTQMKDRKIQYGVTKLIKHGQPLIGVGFQEDIEPVKYATK</sequence>
<keyword evidence="1" id="KW-1133">Transmembrane helix</keyword>
<dbReference type="GeneID" id="85471842"/>
<proteinExistence type="predicted"/>
<evidence type="ECO:0000313" key="2">
    <source>
        <dbReference type="EMBL" id="KAK1622903.1"/>
    </source>
</evidence>
<gene>
    <name evidence="2" type="ORF">BDP81DRAFT_385405</name>
</gene>
<feature type="transmembrane region" description="Helical" evidence="1">
    <location>
        <begin position="31"/>
        <end position="53"/>
    </location>
</feature>
<feature type="transmembrane region" description="Helical" evidence="1">
    <location>
        <begin position="440"/>
        <end position="461"/>
    </location>
</feature>
<protein>
    <submittedName>
        <fullName evidence="2">Uncharacterized protein</fullName>
    </submittedName>
</protein>
<keyword evidence="1" id="KW-0472">Membrane</keyword>